<comment type="function">
    <text evidence="1">E3 UFM1-protein ligase that mediates ufmylation of target proteins.</text>
</comment>
<dbReference type="InterPro" id="IPR018611">
    <property type="entry name" value="Ufl1"/>
</dbReference>
<sequence length="385" mass="43682">MSATWADIQRLAADFQRIQLTESSKKNNCVELISILINSKAIDILFTTDGKEYVTRNHLLNEVKNECIGREGRVSLYDLAYTLNVDYEHIESTVSVIVKQGYIDVLCKSLNERLMDDGIVSISQLAKTWDLPAEILNSLVLVEVGSKVDAIRDGDALYTRSYLSAQRNILRAMLCGLTKVTPIARLQSELQLTNAMFWSLFDELDTMKEVPGKIVGARTSNHCLYHPNIYTVLVKQYILKTFLQEGILKLAVFKKLSVVEPKVYMKEILKNTAYSKLIHFPSAIISIKVWDEIEAAVKEEMNSKSVVDVRLYMPETVQSKADIEHAVSSLIKNNEDWLFVSGTSYLYNCQLHTYAMMALDDLISTRAEEITSTWGKQKTSKKLEK</sequence>
<feature type="non-terminal residue" evidence="5">
    <location>
        <position position="385"/>
    </location>
</feature>
<evidence type="ECO:0000313" key="5">
    <source>
        <dbReference type="EMBL" id="EJW80325.1"/>
    </source>
</evidence>
<feature type="domain" description="E3 UFM1-protein ligase 1-like N-terminal" evidence="4">
    <location>
        <begin position="7"/>
        <end position="264"/>
    </location>
</feature>
<evidence type="ECO:0000259" key="4">
    <source>
        <dbReference type="Pfam" id="PF09743"/>
    </source>
</evidence>
<evidence type="ECO:0000256" key="3">
    <source>
        <dbReference type="ARBA" id="ARBA00030452"/>
    </source>
</evidence>
<evidence type="ECO:0000313" key="6">
    <source>
        <dbReference type="Proteomes" id="UP000004810"/>
    </source>
</evidence>
<dbReference type="PANTHER" id="PTHR31057">
    <property type="entry name" value="E3 UFM1-PROTEIN LIGASE 1"/>
    <property type="match status" value="1"/>
</dbReference>
<dbReference type="GO" id="GO:0005789">
    <property type="term" value="C:endoplasmic reticulum membrane"/>
    <property type="evidence" value="ECO:0007669"/>
    <property type="project" value="TreeGrafter"/>
</dbReference>
<evidence type="ECO:0000256" key="1">
    <source>
        <dbReference type="ARBA" id="ARBA00003950"/>
    </source>
</evidence>
<name>J9B0A9_WUCBA</name>
<dbReference type="Proteomes" id="UP000004810">
    <property type="component" value="Unassembled WGS sequence"/>
</dbReference>
<proteinExistence type="predicted"/>
<dbReference type="Pfam" id="PF09743">
    <property type="entry name" value="E3_UFM1_ligase"/>
    <property type="match status" value="1"/>
</dbReference>
<dbReference type="PANTHER" id="PTHR31057:SF0">
    <property type="entry name" value="E3 UFM1-PROTEIN LIGASE 1"/>
    <property type="match status" value="1"/>
</dbReference>
<dbReference type="AlphaFoldDB" id="J9B0A9"/>
<protein>
    <recommendedName>
        <fullName evidence="2">E3 UFM1-protein ligase 1 homolog</fullName>
    </recommendedName>
    <alternativeName>
        <fullName evidence="3">E3 UFM1-protein transferase 1 homolog</fullName>
    </alternativeName>
</protein>
<comment type="caution">
    <text evidence="5">The sequence shown here is derived from an EMBL/GenBank/DDBJ whole genome shotgun (WGS) entry which is preliminary data.</text>
</comment>
<organism evidence="5 6">
    <name type="scientific">Wuchereria bancrofti</name>
    <dbReference type="NCBI Taxonomy" id="6293"/>
    <lineage>
        <taxon>Eukaryota</taxon>
        <taxon>Metazoa</taxon>
        <taxon>Ecdysozoa</taxon>
        <taxon>Nematoda</taxon>
        <taxon>Chromadorea</taxon>
        <taxon>Rhabditida</taxon>
        <taxon>Spirurina</taxon>
        <taxon>Spiruromorpha</taxon>
        <taxon>Filarioidea</taxon>
        <taxon>Onchocercidae</taxon>
        <taxon>Wuchereria</taxon>
    </lineage>
</organism>
<evidence type="ECO:0000256" key="2">
    <source>
        <dbReference type="ARBA" id="ARBA00014160"/>
    </source>
</evidence>
<gene>
    <name evidence="5" type="ORF">WUBG_08767</name>
</gene>
<dbReference type="GO" id="GO:1990592">
    <property type="term" value="P:protein K69-linked ufmylation"/>
    <property type="evidence" value="ECO:0007669"/>
    <property type="project" value="TreeGrafter"/>
</dbReference>
<dbReference type="EMBL" id="ADBV01004608">
    <property type="protein sequence ID" value="EJW80325.1"/>
    <property type="molecule type" value="Genomic_DNA"/>
</dbReference>
<dbReference type="GO" id="GO:0034976">
    <property type="term" value="P:response to endoplasmic reticulum stress"/>
    <property type="evidence" value="ECO:0007669"/>
    <property type="project" value="TreeGrafter"/>
</dbReference>
<dbReference type="GO" id="GO:0061666">
    <property type="term" value="F:UFM1 ligase activity"/>
    <property type="evidence" value="ECO:0007669"/>
    <property type="project" value="InterPro"/>
</dbReference>
<dbReference type="Pfam" id="PF25870">
    <property type="entry name" value="WHD_UFL1_5th"/>
    <property type="match status" value="1"/>
</dbReference>
<dbReference type="InterPro" id="IPR056579">
    <property type="entry name" value="Ufl1_N"/>
</dbReference>
<reference evidence="6" key="1">
    <citation type="submission" date="2012-08" db="EMBL/GenBank/DDBJ databases">
        <title>The Genome Sequence of Wuchereria bancrofti.</title>
        <authorList>
            <person name="Nutman T.B."/>
            <person name="Fink D.L."/>
            <person name="Russ C."/>
            <person name="Young S."/>
            <person name="Zeng Q."/>
            <person name="Koehrsen M."/>
            <person name="Alvarado L."/>
            <person name="Berlin A."/>
            <person name="Chapman S.B."/>
            <person name="Chen Z."/>
            <person name="Freedman E."/>
            <person name="Gellesch M."/>
            <person name="Goldberg J."/>
            <person name="Griggs A."/>
            <person name="Gujja S."/>
            <person name="Heilman E.R."/>
            <person name="Heiman D."/>
            <person name="Hepburn T."/>
            <person name="Howarth C."/>
            <person name="Jen D."/>
            <person name="Larson L."/>
            <person name="Lewis B."/>
            <person name="Mehta T."/>
            <person name="Park D."/>
            <person name="Pearson M."/>
            <person name="Roberts A."/>
            <person name="Saif S."/>
            <person name="Shea T."/>
            <person name="Shenoy N."/>
            <person name="Sisk P."/>
            <person name="Stolte C."/>
            <person name="Sykes S."/>
            <person name="Walk T."/>
            <person name="White J."/>
            <person name="Yandava C."/>
            <person name="Haas B."/>
            <person name="Henn M.R."/>
            <person name="Nusbaum C."/>
            <person name="Birren B."/>
        </authorList>
    </citation>
    <scope>NUCLEOTIDE SEQUENCE [LARGE SCALE GENOMIC DNA]</scope>
    <source>
        <strain evidence="6">NA</strain>
    </source>
</reference>
<dbReference type="GO" id="GO:0032434">
    <property type="term" value="P:regulation of proteasomal ubiquitin-dependent protein catabolic process"/>
    <property type="evidence" value="ECO:0007669"/>
    <property type="project" value="TreeGrafter"/>
</dbReference>
<accession>J9B0A9</accession>